<dbReference type="AlphaFoldDB" id="A0A316UPH6"/>
<protein>
    <submittedName>
        <fullName evidence="1">Uncharacterized protein</fullName>
    </submittedName>
</protein>
<dbReference type="RefSeq" id="XP_025359647.1">
    <property type="nucleotide sequence ID" value="XM_025509950.1"/>
</dbReference>
<proteinExistence type="predicted"/>
<name>A0A316UPH6_9BASI</name>
<keyword evidence="2" id="KW-1185">Reference proteome</keyword>
<accession>A0A316UPH6</accession>
<dbReference type="GeneID" id="37031773"/>
<gene>
    <name evidence="1" type="ORF">BDZ90DRAFT_92493</name>
</gene>
<reference evidence="1 2" key="1">
    <citation type="journal article" date="2018" name="Mol. Biol. Evol.">
        <title>Broad Genomic Sampling Reveals a Smut Pathogenic Ancestry of the Fungal Clade Ustilaginomycotina.</title>
        <authorList>
            <person name="Kijpornyongpan T."/>
            <person name="Mondo S.J."/>
            <person name="Barry K."/>
            <person name="Sandor L."/>
            <person name="Lee J."/>
            <person name="Lipzen A."/>
            <person name="Pangilinan J."/>
            <person name="LaButti K."/>
            <person name="Hainaut M."/>
            <person name="Henrissat B."/>
            <person name="Grigoriev I.V."/>
            <person name="Spatafora J.W."/>
            <person name="Aime M.C."/>
        </authorList>
    </citation>
    <scope>NUCLEOTIDE SEQUENCE [LARGE SCALE GENOMIC DNA]</scope>
    <source>
        <strain evidence="1 2">MCA 5214</strain>
    </source>
</reference>
<dbReference type="Proteomes" id="UP000245884">
    <property type="component" value="Unassembled WGS sequence"/>
</dbReference>
<evidence type="ECO:0000313" key="1">
    <source>
        <dbReference type="EMBL" id="PWN25035.1"/>
    </source>
</evidence>
<organism evidence="1 2">
    <name type="scientific">Jaminaea rosea</name>
    <dbReference type="NCBI Taxonomy" id="1569628"/>
    <lineage>
        <taxon>Eukaryota</taxon>
        <taxon>Fungi</taxon>
        <taxon>Dikarya</taxon>
        <taxon>Basidiomycota</taxon>
        <taxon>Ustilaginomycotina</taxon>
        <taxon>Exobasidiomycetes</taxon>
        <taxon>Microstromatales</taxon>
        <taxon>Microstromatales incertae sedis</taxon>
        <taxon>Jaminaea</taxon>
    </lineage>
</organism>
<dbReference type="EMBL" id="KZ819678">
    <property type="protein sequence ID" value="PWN25035.1"/>
    <property type="molecule type" value="Genomic_DNA"/>
</dbReference>
<evidence type="ECO:0000313" key="2">
    <source>
        <dbReference type="Proteomes" id="UP000245884"/>
    </source>
</evidence>
<sequence length="220" mass="23774">MRGDFDLVGHDLLTCQDRHLWVRRPKGLLEMWHSRGGEEAADDVEQAQGGEDVGFERVGPFLSMVNDAAGVWLSRTLAGSTSKGRLLALLGLVRVLDEDPAQLTVAHAPCAGTDVSRGAAGGGVEQDLVLAGTVDVVEVEDVVSPLHHPLLLGQDQVEEGRWYLELVQARSHACLVPRAVLESHLLGLQVVPPAQDFLEPLVQQPLVEGGERRGRIARGR</sequence>